<keyword evidence="1" id="KW-0012">Acyltransferase</keyword>
<dbReference type="STRING" id="207559.Dde_1641"/>
<dbReference type="KEGG" id="dde:Dde_1641"/>
<dbReference type="AlphaFoldDB" id="Q311F8"/>
<dbReference type="SUPFAM" id="SSF56235">
    <property type="entry name" value="N-terminal nucleophile aminohydrolases (Ntn hydrolases)"/>
    <property type="match status" value="1"/>
</dbReference>
<dbReference type="GO" id="GO:0103068">
    <property type="term" value="F:leukotriene C4 gamma-glutamyl transferase activity"/>
    <property type="evidence" value="ECO:0007669"/>
    <property type="project" value="UniProtKB-EC"/>
</dbReference>
<proteinExistence type="predicted"/>
<dbReference type="Pfam" id="PF01019">
    <property type="entry name" value="G_glu_transpept"/>
    <property type="match status" value="1"/>
</dbReference>
<keyword evidence="2" id="KW-1185">Reference proteome</keyword>
<dbReference type="InterPro" id="IPR029055">
    <property type="entry name" value="Ntn_hydrolases_N"/>
</dbReference>
<dbReference type="Proteomes" id="UP000002710">
    <property type="component" value="Chromosome"/>
</dbReference>
<dbReference type="EC" id="2.3.2.2" evidence="1"/>
<dbReference type="MEROPS" id="T03.025"/>
<keyword evidence="1" id="KW-0808">Transferase</keyword>
<dbReference type="Gene3D" id="3.60.20.40">
    <property type="match status" value="1"/>
</dbReference>
<gene>
    <name evidence="1" type="ordered locus">Dde_1641</name>
</gene>
<dbReference type="InterPro" id="IPR043137">
    <property type="entry name" value="GGT_ssub_C"/>
</dbReference>
<dbReference type="PANTHER" id="PTHR43881">
    <property type="entry name" value="GAMMA-GLUTAMYLTRANSPEPTIDASE (AFU_ORTHOLOGUE AFUA_4G13580)"/>
    <property type="match status" value="1"/>
</dbReference>
<dbReference type="EMBL" id="CP000112">
    <property type="protein sequence ID" value="ABB38438.1"/>
    <property type="molecule type" value="Genomic_DNA"/>
</dbReference>
<protein>
    <submittedName>
        <fullName evidence="1">Gamma-glutamyltransferase</fullName>
        <ecNumber evidence="1">2.3.2.2</ecNumber>
    </submittedName>
</protein>
<accession>Q311F8</accession>
<dbReference type="PRINTS" id="PR01210">
    <property type="entry name" value="GGTRANSPTASE"/>
</dbReference>
<dbReference type="PANTHER" id="PTHR43881:SF1">
    <property type="entry name" value="GAMMA-GLUTAMYLTRANSPEPTIDASE (AFU_ORTHOLOGUE AFUA_4G13580)"/>
    <property type="match status" value="1"/>
</dbReference>
<name>Q311F8_OLEA2</name>
<dbReference type="InterPro" id="IPR043138">
    <property type="entry name" value="GGT_lsub"/>
</dbReference>
<organism evidence="1 2">
    <name type="scientific">Oleidesulfovibrio alaskensis (strain ATCC BAA-1058 / DSM 17464 / G20)</name>
    <name type="common">Desulfovibrio alaskensis</name>
    <dbReference type="NCBI Taxonomy" id="207559"/>
    <lineage>
        <taxon>Bacteria</taxon>
        <taxon>Pseudomonadati</taxon>
        <taxon>Thermodesulfobacteriota</taxon>
        <taxon>Desulfovibrionia</taxon>
        <taxon>Desulfovibrionales</taxon>
        <taxon>Desulfovibrionaceae</taxon>
        <taxon>Oleidesulfovibrio</taxon>
    </lineage>
</organism>
<dbReference type="HOGENOM" id="CLU_014813_3_1_7"/>
<reference evidence="1 2" key="1">
    <citation type="journal article" date="2011" name="J. Bacteriol.">
        <title>Complete genome sequence and updated annotation of Desulfovibrio alaskensis G20.</title>
        <authorList>
            <person name="Hauser L.J."/>
            <person name="Land M.L."/>
            <person name="Brown S.D."/>
            <person name="Larimer F."/>
            <person name="Keller K.L."/>
            <person name="Rapp-Giles B.J."/>
            <person name="Price M.N."/>
            <person name="Lin M."/>
            <person name="Bruce D.C."/>
            <person name="Detter J.C."/>
            <person name="Tapia R."/>
            <person name="Han C.S."/>
            <person name="Goodwin L.A."/>
            <person name="Cheng J.F."/>
            <person name="Pitluck S."/>
            <person name="Copeland A."/>
            <person name="Lucas S."/>
            <person name="Nolan M."/>
            <person name="Lapidus A.L."/>
            <person name="Palumbo A.V."/>
            <person name="Wall J.D."/>
        </authorList>
    </citation>
    <scope>NUCLEOTIDE SEQUENCE [LARGE SCALE GENOMIC DNA]</scope>
    <source>
        <strain evidence="2">ATCC BAA 1058 / DSM 17464 / G20</strain>
    </source>
</reference>
<dbReference type="eggNOG" id="COG0405">
    <property type="taxonomic scope" value="Bacteria"/>
</dbReference>
<evidence type="ECO:0000313" key="2">
    <source>
        <dbReference type="Proteomes" id="UP000002710"/>
    </source>
</evidence>
<sequence length="542" mass="56136">MKSSLPVFEFASRRSPVYAPEVMVAASQPLAVSAGLGIAARGGSAADMAVAVAAVLAVVEPCSTGLGGDAFALYYDSATQHVAALNGSGKSGGGHTPEAVFSAGYDAVPARHGLAVTVPGACAAWCELHRKYGRLDLAEVLAPAVRLARDGFAVGPVTARLWATEEALLRGSEGGKSLLVRGRAPRAGERIRNHALARLLKNIARKGAAALYEGAAAAALADAVQAAGGVLTADDMSRCRAQWQTPASTVYGGVRVHECPPNGQGLVALSALNILAALSDKIKGAPVSAERLHCMIESLRLGFADGAAYIADPDFSAVPADGLLSGEYAAARAALIDSGRALPQAVCGVPQSSSDTVQFCVTDRDGNACSMVNSIYMTFGSGVVVPSLGLALQNRGHNFVLRQDHPNCLAPYKRPYHTIIPCLTTHENGELHGVMGVMGGFMQPQGHVQILSALLDDGCNPQQALDRLRFCIQPDGAASVVALEEGMDAGLADSLKARGHDVRPVSGYARDLFGRGQIILRQPNGFWEAGSDGRADGLALGF</sequence>
<dbReference type="InterPro" id="IPR052896">
    <property type="entry name" value="GGT-like_enzyme"/>
</dbReference>
<dbReference type="Gene3D" id="1.10.246.130">
    <property type="match status" value="1"/>
</dbReference>
<evidence type="ECO:0000313" key="1">
    <source>
        <dbReference type="EMBL" id="ABB38438.1"/>
    </source>
</evidence>
<dbReference type="RefSeq" id="WP_011367592.1">
    <property type="nucleotide sequence ID" value="NC_007519.1"/>
</dbReference>